<dbReference type="Proteomes" id="UP000267187">
    <property type="component" value="Unassembled WGS sequence"/>
</dbReference>
<accession>A0A3M0A3N8</accession>
<gene>
    <name evidence="2" type="ORF">DFR27_1705</name>
</gene>
<reference evidence="2 3" key="1">
    <citation type="submission" date="2018-10" db="EMBL/GenBank/DDBJ databases">
        <title>Genomic Encyclopedia of Type Strains, Phase IV (KMG-IV): sequencing the most valuable type-strain genomes for metagenomic binning, comparative biology and taxonomic classification.</title>
        <authorList>
            <person name="Goeker M."/>
        </authorList>
    </citation>
    <scope>NUCLEOTIDE SEQUENCE [LARGE SCALE GENOMIC DNA]</scope>
    <source>
        <strain evidence="2 3">DSM 25080</strain>
    </source>
</reference>
<organism evidence="2 3">
    <name type="scientific">Umboniibacter marinipuniceus</name>
    <dbReference type="NCBI Taxonomy" id="569599"/>
    <lineage>
        <taxon>Bacteria</taxon>
        <taxon>Pseudomonadati</taxon>
        <taxon>Pseudomonadota</taxon>
        <taxon>Gammaproteobacteria</taxon>
        <taxon>Cellvibrionales</taxon>
        <taxon>Cellvibrionaceae</taxon>
        <taxon>Umboniibacter</taxon>
    </lineage>
</organism>
<dbReference type="AlphaFoldDB" id="A0A3M0A3N8"/>
<feature type="region of interest" description="Disordered" evidence="1">
    <location>
        <begin position="34"/>
        <end position="53"/>
    </location>
</feature>
<evidence type="ECO:0000313" key="3">
    <source>
        <dbReference type="Proteomes" id="UP000267187"/>
    </source>
</evidence>
<proteinExistence type="predicted"/>
<protein>
    <submittedName>
        <fullName evidence="2">Uncharacterized protein</fullName>
    </submittedName>
</protein>
<evidence type="ECO:0000313" key="2">
    <source>
        <dbReference type="EMBL" id="RMA79266.1"/>
    </source>
</evidence>
<keyword evidence="3" id="KW-1185">Reference proteome</keyword>
<evidence type="ECO:0000256" key="1">
    <source>
        <dbReference type="SAM" id="MobiDB-lite"/>
    </source>
</evidence>
<dbReference type="EMBL" id="REFJ01000004">
    <property type="protein sequence ID" value="RMA79266.1"/>
    <property type="molecule type" value="Genomic_DNA"/>
</dbReference>
<comment type="caution">
    <text evidence="2">The sequence shown here is derived from an EMBL/GenBank/DDBJ whole genome shotgun (WGS) entry which is preliminary data.</text>
</comment>
<name>A0A3M0A3N8_9GAMM</name>
<sequence>MWWLRIIQTLLSFHPESLENIDLQAVLAPPGSMQISPVSRKKQQDNSALIYNN</sequence>